<dbReference type="Proteomes" id="UP000230779">
    <property type="component" value="Unassembled WGS sequence"/>
</dbReference>
<dbReference type="PANTHER" id="PTHR11839">
    <property type="entry name" value="UDP/ADP-SUGAR PYROPHOSPHATASE"/>
    <property type="match status" value="1"/>
</dbReference>
<dbReference type="PROSITE" id="PS51462">
    <property type="entry name" value="NUDIX"/>
    <property type="match status" value="1"/>
</dbReference>
<sequence length="176" mass="20297">MKKTWQTISSRTFLKTPWVEYKHDRFYLPSQKVGDYYYTSSKGSVLIIPVLESKKVVLVKQYRYLAKKPSIEFPMGGIKRGQTPLSAAKAELEEEAGYRAKKFKKLGWFNPFNGCTNEVCHVFLAKGLLKTKQRLDETEQIEAVEYPITEVAKLIKSNKIWDGQSIAAWVFAQKHI</sequence>
<dbReference type="Gene3D" id="3.90.79.10">
    <property type="entry name" value="Nucleoside Triphosphate Pyrophosphohydrolase"/>
    <property type="match status" value="1"/>
</dbReference>
<evidence type="ECO:0000313" key="5">
    <source>
        <dbReference type="Proteomes" id="UP000230779"/>
    </source>
</evidence>
<feature type="domain" description="Nudix hydrolase" evidence="3">
    <location>
        <begin position="37"/>
        <end position="168"/>
    </location>
</feature>
<dbReference type="GO" id="GO:0006753">
    <property type="term" value="P:nucleoside phosphate metabolic process"/>
    <property type="evidence" value="ECO:0007669"/>
    <property type="project" value="TreeGrafter"/>
</dbReference>
<dbReference type="InterPro" id="IPR015797">
    <property type="entry name" value="NUDIX_hydrolase-like_dom_sf"/>
</dbReference>
<dbReference type="GO" id="GO:0016787">
    <property type="term" value="F:hydrolase activity"/>
    <property type="evidence" value="ECO:0007669"/>
    <property type="project" value="UniProtKB-KW"/>
</dbReference>
<reference evidence="4 5" key="1">
    <citation type="submission" date="2017-09" db="EMBL/GenBank/DDBJ databases">
        <title>Depth-based differentiation of microbial function through sediment-hosted aquifers and enrichment of novel symbionts in the deep terrestrial subsurface.</title>
        <authorList>
            <person name="Probst A.J."/>
            <person name="Ladd B."/>
            <person name="Jarett J.K."/>
            <person name="Geller-Mcgrath D.E."/>
            <person name="Sieber C.M."/>
            <person name="Emerson J.B."/>
            <person name="Anantharaman K."/>
            <person name="Thomas B.C."/>
            <person name="Malmstrom R."/>
            <person name="Stieglmeier M."/>
            <person name="Klingl A."/>
            <person name="Woyke T."/>
            <person name="Ryan C.M."/>
            <person name="Banfield J.F."/>
        </authorList>
    </citation>
    <scope>NUCLEOTIDE SEQUENCE [LARGE SCALE GENOMIC DNA]</scope>
    <source>
        <strain evidence="4">CG_4_10_14_0_8_um_filter_42_10</strain>
    </source>
</reference>
<dbReference type="PANTHER" id="PTHR11839:SF18">
    <property type="entry name" value="NUDIX HYDROLASE DOMAIN-CONTAINING PROTEIN"/>
    <property type="match status" value="1"/>
</dbReference>
<dbReference type="EMBL" id="PFMD01000002">
    <property type="protein sequence ID" value="PIY97307.1"/>
    <property type="molecule type" value="Genomic_DNA"/>
</dbReference>
<dbReference type="AlphaFoldDB" id="A0A2M7RLA4"/>
<dbReference type="GO" id="GO:0005829">
    <property type="term" value="C:cytosol"/>
    <property type="evidence" value="ECO:0007669"/>
    <property type="project" value="TreeGrafter"/>
</dbReference>
<keyword evidence="2 4" id="KW-0378">Hydrolase</keyword>
<accession>A0A2M7RLA4</accession>
<gene>
    <name evidence="4" type="ORF">COY66_00210</name>
</gene>
<dbReference type="SUPFAM" id="SSF55811">
    <property type="entry name" value="Nudix"/>
    <property type="match status" value="1"/>
</dbReference>
<evidence type="ECO:0000256" key="1">
    <source>
        <dbReference type="ARBA" id="ARBA00001946"/>
    </source>
</evidence>
<evidence type="ECO:0000256" key="2">
    <source>
        <dbReference type="ARBA" id="ARBA00022801"/>
    </source>
</evidence>
<organism evidence="4 5">
    <name type="scientific">Candidatus Kerfeldbacteria bacterium CG_4_10_14_0_8_um_filter_42_10</name>
    <dbReference type="NCBI Taxonomy" id="2014248"/>
    <lineage>
        <taxon>Bacteria</taxon>
        <taxon>Candidatus Kerfeldiibacteriota</taxon>
    </lineage>
</organism>
<comment type="caution">
    <text evidence="4">The sequence shown here is derived from an EMBL/GenBank/DDBJ whole genome shotgun (WGS) entry which is preliminary data.</text>
</comment>
<dbReference type="InterPro" id="IPR000086">
    <property type="entry name" value="NUDIX_hydrolase_dom"/>
</dbReference>
<proteinExistence type="predicted"/>
<protein>
    <submittedName>
        <fullName evidence="4">NUDIX hydrolase</fullName>
    </submittedName>
</protein>
<evidence type="ECO:0000259" key="3">
    <source>
        <dbReference type="PROSITE" id="PS51462"/>
    </source>
</evidence>
<name>A0A2M7RLA4_9BACT</name>
<dbReference type="GO" id="GO:0019693">
    <property type="term" value="P:ribose phosphate metabolic process"/>
    <property type="evidence" value="ECO:0007669"/>
    <property type="project" value="TreeGrafter"/>
</dbReference>
<dbReference type="Pfam" id="PF00293">
    <property type="entry name" value="NUDIX"/>
    <property type="match status" value="1"/>
</dbReference>
<comment type="cofactor">
    <cofactor evidence="1">
        <name>Mg(2+)</name>
        <dbReference type="ChEBI" id="CHEBI:18420"/>
    </cofactor>
</comment>
<evidence type="ECO:0000313" key="4">
    <source>
        <dbReference type="EMBL" id="PIY97307.1"/>
    </source>
</evidence>